<feature type="domain" description="RNA polymerase sigma factor 70 region 4 type 2" evidence="6">
    <location>
        <begin position="123"/>
        <end position="174"/>
    </location>
</feature>
<comment type="similarity">
    <text evidence="1">Belongs to the sigma-70 factor family. ECF subfamily.</text>
</comment>
<proteinExistence type="inferred from homology"/>
<dbReference type="InterPro" id="IPR014284">
    <property type="entry name" value="RNA_pol_sigma-70_dom"/>
</dbReference>
<dbReference type="Gene3D" id="1.10.10.10">
    <property type="entry name" value="Winged helix-like DNA-binding domain superfamily/Winged helix DNA-binding domain"/>
    <property type="match status" value="1"/>
</dbReference>
<protein>
    <submittedName>
        <fullName evidence="7">Sigma-70 family RNA polymerase sigma factor</fullName>
    </submittedName>
</protein>
<sequence>MADTAEIADLLARVALRDRDAFRALYARTSAKLFGVSLRILSNRSEAEDALQDVFIKVWQRAEGYRPDAASPMTWLITIARNNAIDRVRARRSGHTDIDEAFDLHDSGMTPEQSAMNADDGNRIEQCMEQLKPERAEAVRRAYVEGESYNELADRLGVPLNTVRTWLRRSLLALRDCLGA</sequence>
<evidence type="ECO:0000256" key="3">
    <source>
        <dbReference type="ARBA" id="ARBA00023082"/>
    </source>
</evidence>
<accession>A0ABY6IQ09</accession>
<dbReference type="SUPFAM" id="SSF88946">
    <property type="entry name" value="Sigma2 domain of RNA polymerase sigma factors"/>
    <property type="match status" value="1"/>
</dbReference>
<organism evidence="7 8">
    <name type="scientific">Pelagibacterium flavum</name>
    <dbReference type="NCBI Taxonomy" id="2984530"/>
    <lineage>
        <taxon>Bacteria</taxon>
        <taxon>Pseudomonadati</taxon>
        <taxon>Pseudomonadota</taxon>
        <taxon>Alphaproteobacteria</taxon>
        <taxon>Hyphomicrobiales</taxon>
        <taxon>Devosiaceae</taxon>
        <taxon>Pelagibacterium</taxon>
    </lineage>
</organism>
<dbReference type="NCBIfam" id="TIGR02937">
    <property type="entry name" value="sigma70-ECF"/>
    <property type="match status" value="1"/>
</dbReference>
<dbReference type="InterPro" id="IPR013324">
    <property type="entry name" value="RNA_pol_sigma_r3/r4-like"/>
</dbReference>
<evidence type="ECO:0000313" key="7">
    <source>
        <dbReference type="EMBL" id="UYQ71810.1"/>
    </source>
</evidence>
<dbReference type="Pfam" id="PF04542">
    <property type="entry name" value="Sigma70_r2"/>
    <property type="match status" value="1"/>
</dbReference>
<dbReference type="InterPro" id="IPR036388">
    <property type="entry name" value="WH-like_DNA-bd_sf"/>
</dbReference>
<evidence type="ECO:0000259" key="5">
    <source>
        <dbReference type="Pfam" id="PF04542"/>
    </source>
</evidence>
<dbReference type="NCBIfam" id="NF009167">
    <property type="entry name" value="PRK12514.1"/>
    <property type="match status" value="1"/>
</dbReference>
<dbReference type="PANTHER" id="PTHR43133:SF62">
    <property type="entry name" value="RNA POLYMERASE SIGMA FACTOR SIGZ"/>
    <property type="match status" value="1"/>
</dbReference>
<keyword evidence="8" id="KW-1185">Reference proteome</keyword>
<evidence type="ECO:0000256" key="1">
    <source>
        <dbReference type="ARBA" id="ARBA00010641"/>
    </source>
</evidence>
<dbReference type="InterPro" id="IPR013325">
    <property type="entry name" value="RNA_pol_sigma_r2"/>
</dbReference>
<dbReference type="Proteomes" id="UP001163882">
    <property type="component" value="Chromosome"/>
</dbReference>
<keyword evidence="3" id="KW-0731">Sigma factor</keyword>
<dbReference type="InterPro" id="IPR013249">
    <property type="entry name" value="RNA_pol_sigma70_r4_t2"/>
</dbReference>
<dbReference type="RefSeq" id="WP_264225457.1">
    <property type="nucleotide sequence ID" value="NZ_CP107716.1"/>
</dbReference>
<keyword evidence="2" id="KW-0805">Transcription regulation</keyword>
<dbReference type="PANTHER" id="PTHR43133">
    <property type="entry name" value="RNA POLYMERASE ECF-TYPE SIGMA FACTO"/>
    <property type="match status" value="1"/>
</dbReference>
<keyword evidence="4" id="KW-0804">Transcription</keyword>
<evidence type="ECO:0000256" key="4">
    <source>
        <dbReference type="ARBA" id="ARBA00023163"/>
    </source>
</evidence>
<evidence type="ECO:0000256" key="2">
    <source>
        <dbReference type="ARBA" id="ARBA00023015"/>
    </source>
</evidence>
<dbReference type="Pfam" id="PF08281">
    <property type="entry name" value="Sigma70_r4_2"/>
    <property type="match status" value="1"/>
</dbReference>
<evidence type="ECO:0000259" key="6">
    <source>
        <dbReference type="Pfam" id="PF08281"/>
    </source>
</evidence>
<dbReference type="InterPro" id="IPR039425">
    <property type="entry name" value="RNA_pol_sigma-70-like"/>
</dbReference>
<gene>
    <name evidence="7" type="ORF">OF122_17480</name>
</gene>
<reference evidence="7" key="1">
    <citation type="submission" date="2022-10" db="EMBL/GenBank/DDBJ databases">
        <title>YIM 151497 complete genome.</title>
        <authorList>
            <person name="Chen X."/>
        </authorList>
    </citation>
    <scope>NUCLEOTIDE SEQUENCE</scope>
    <source>
        <strain evidence="7">YIM 151497</strain>
    </source>
</reference>
<dbReference type="Gene3D" id="1.10.1740.10">
    <property type="match status" value="1"/>
</dbReference>
<name>A0ABY6IQ09_9HYPH</name>
<evidence type="ECO:0000313" key="8">
    <source>
        <dbReference type="Proteomes" id="UP001163882"/>
    </source>
</evidence>
<dbReference type="EMBL" id="CP107716">
    <property type="protein sequence ID" value="UYQ71810.1"/>
    <property type="molecule type" value="Genomic_DNA"/>
</dbReference>
<dbReference type="SUPFAM" id="SSF88659">
    <property type="entry name" value="Sigma3 and sigma4 domains of RNA polymerase sigma factors"/>
    <property type="match status" value="1"/>
</dbReference>
<dbReference type="InterPro" id="IPR007627">
    <property type="entry name" value="RNA_pol_sigma70_r2"/>
</dbReference>
<feature type="domain" description="RNA polymerase sigma-70 region 2" evidence="5">
    <location>
        <begin position="25"/>
        <end position="92"/>
    </location>
</feature>
<dbReference type="CDD" id="cd06171">
    <property type="entry name" value="Sigma70_r4"/>
    <property type="match status" value="1"/>
</dbReference>